<dbReference type="Proteomes" id="UP000037035">
    <property type="component" value="Unassembled WGS sequence"/>
</dbReference>
<reference evidence="1 2" key="1">
    <citation type="submission" date="2015-08" db="EMBL/GenBank/DDBJ databases">
        <title>Next Generation Sequencing and Analysis of the Genome of Puccinia sorghi L Schw, the Causal Agent of Maize Common Rust.</title>
        <authorList>
            <person name="Rochi L."/>
            <person name="Burguener G."/>
            <person name="Darino M."/>
            <person name="Turjanski A."/>
            <person name="Kreff E."/>
            <person name="Dieguez M.J."/>
            <person name="Sacco F."/>
        </authorList>
    </citation>
    <scope>NUCLEOTIDE SEQUENCE [LARGE SCALE GENOMIC DNA]</scope>
    <source>
        <strain evidence="1 2">RO10H11247</strain>
    </source>
</reference>
<gene>
    <name evidence="1" type="ORF">VP01_510g20</name>
</gene>
<organism evidence="1 2">
    <name type="scientific">Puccinia sorghi</name>
    <dbReference type="NCBI Taxonomy" id="27349"/>
    <lineage>
        <taxon>Eukaryota</taxon>
        <taxon>Fungi</taxon>
        <taxon>Dikarya</taxon>
        <taxon>Basidiomycota</taxon>
        <taxon>Pucciniomycotina</taxon>
        <taxon>Pucciniomycetes</taxon>
        <taxon>Pucciniales</taxon>
        <taxon>Pucciniaceae</taxon>
        <taxon>Puccinia</taxon>
    </lineage>
</organism>
<proteinExistence type="predicted"/>
<protein>
    <submittedName>
        <fullName evidence="1">Uncharacterized protein</fullName>
    </submittedName>
</protein>
<sequence length="164" mass="18573">MAEILSPLSSLPLKPLILLQRCLQWLKIRLTRYLIVCSRSLHQNLEGTLQQYPGSIQFLLGSRLLAKTLMYGCTNLGGKQQTLWNQSLDEHANHWPPSCGASQSLFPSSTSPNNNPPIFLALTSSQNFVALKMDDETLFPNPQYEKNWEQIASPEALKWKDKYA</sequence>
<dbReference type="VEuPathDB" id="FungiDB:VP01_510g20"/>
<keyword evidence="2" id="KW-1185">Reference proteome</keyword>
<name>A0A0L6UL74_9BASI</name>
<comment type="caution">
    <text evidence="1">The sequence shown here is derived from an EMBL/GenBank/DDBJ whole genome shotgun (WGS) entry which is preliminary data.</text>
</comment>
<accession>A0A0L6UL74</accession>
<dbReference type="EMBL" id="LAVV01010287">
    <property type="protein sequence ID" value="KNZ49283.1"/>
    <property type="molecule type" value="Genomic_DNA"/>
</dbReference>
<evidence type="ECO:0000313" key="2">
    <source>
        <dbReference type="Proteomes" id="UP000037035"/>
    </source>
</evidence>
<dbReference type="AlphaFoldDB" id="A0A0L6UL74"/>
<evidence type="ECO:0000313" key="1">
    <source>
        <dbReference type="EMBL" id="KNZ49283.1"/>
    </source>
</evidence>